<dbReference type="Proteomes" id="UP001316803">
    <property type="component" value="Unassembled WGS sequence"/>
</dbReference>
<dbReference type="AlphaFoldDB" id="A0AAN8EEK9"/>
<feature type="compositionally biased region" description="Basic and acidic residues" evidence="1">
    <location>
        <begin position="45"/>
        <end position="59"/>
    </location>
</feature>
<proteinExistence type="predicted"/>
<reference evidence="2 3" key="1">
    <citation type="submission" date="2022-12" db="EMBL/GenBank/DDBJ databases">
        <title>Genomic features and morphological characterization of a novel Knufia sp. strain isolated from spacecraft assembly facility.</title>
        <authorList>
            <person name="Teixeira M."/>
            <person name="Chander A.M."/>
            <person name="Stajich J.E."/>
            <person name="Venkateswaran K."/>
        </authorList>
    </citation>
    <scope>NUCLEOTIDE SEQUENCE [LARGE SCALE GENOMIC DNA]</scope>
    <source>
        <strain evidence="2 3">FJI-L2-BK-P2</strain>
    </source>
</reference>
<accession>A0AAN8EEK9</accession>
<evidence type="ECO:0000256" key="1">
    <source>
        <dbReference type="SAM" id="MobiDB-lite"/>
    </source>
</evidence>
<comment type="caution">
    <text evidence="2">The sequence shown here is derived from an EMBL/GenBank/DDBJ whole genome shotgun (WGS) entry which is preliminary data.</text>
</comment>
<evidence type="ECO:0000313" key="3">
    <source>
        <dbReference type="Proteomes" id="UP001316803"/>
    </source>
</evidence>
<feature type="region of interest" description="Disordered" evidence="1">
    <location>
        <begin position="45"/>
        <end position="75"/>
    </location>
</feature>
<feature type="compositionally biased region" description="Low complexity" evidence="1">
    <location>
        <begin position="60"/>
        <end position="75"/>
    </location>
</feature>
<sequence length="275" mass="31073">MGTRNVILVWYRGKWQIAQYTQWDGFPEGQGIRIVRFLQNKVHPDQTSADKVDERHMVAEESSAASDSQVDDATAAQPKDNVAALKAALNRDILYTPTEEQMEEWWADAKVVSAEAEAIKDRIRTNQKQMSSEEVGEEMERHQLMDALVAPLMIVVPSMSRDCGSRILSLVACAKERVPVKLEVEFVVDSMCEWAYVVDLDEDVLEVYHGTQGSNEGKGRFDDANFVVEGGCRPFMAKRYRFGELAGMTEKVLRADVNAVLKEHGLLWEESSERQ</sequence>
<keyword evidence="3" id="KW-1185">Reference proteome</keyword>
<name>A0AAN8EEK9_9EURO</name>
<evidence type="ECO:0000313" key="2">
    <source>
        <dbReference type="EMBL" id="KAK5948852.1"/>
    </source>
</evidence>
<dbReference type="EMBL" id="JAKLMC020000042">
    <property type="protein sequence ID" value="KAK5948852.1"/>
    <property type="molecule type" value="Genomic_DNA"/>
</dbReference>
<gene>
    <name evidence="2" type="ORF">OHC33_010103</name>
</gene>
<protein>
    <submittedName>
        <fullName evidence="2">Uncharacterized protein</fullName>
    </submittedName>
</protein>
<organism evidence="2 3">
    <name type="scientific">Knufia fluminis</name>
    <dbReference type="NCBI Taxonomy" id="191047"/>
    <lineage>
        <taxon>Eukaryota</taxon>
        <taxon>Fungi</taxon>
        <taxon>Dikarya</taxon>
        <taxon>Ascomycota</taxon>
        <taxon>Pezizomycotina</taxon>
        <taxon>Eurotiomycetes</taxon>
        <taxon>Chaetothyriomycetidae</taxon>
        <taxon>Chaetothyriales</taxon>
        <taxon>Trichomeriaceae</taxon>
        <taxon>Knufia</taxon>
    </lineage>
</organism>